<name>A0A162MSN4_CORFA</name>
<dbReference type="InterPro" id="IPR009049">
    <property type="entry name" value="Argininosuccinate_lyase"/>
</dbReference>
<evidence type="ECO:0000313" key="2">
    <source>
        <dbReference type="EMBL" id="OAA69669.1"/>
    </source>
</evidence>
<dbReference type="STRING" id="1081104.A0A162MSN4"/>
<reference evidence="2 3" key="1">
    <citation type="journal article" date="2016" name="Genome Biol. Evol.">
        <title>Divergent and convergent evolution of fungal pathogenicity.</title>
        <authorList>
            <person name="Shang Y."/>
            <person name="Xiao G."/>
            <person name="Zheng P."/>
            <person name="Cen K."/>
            <person name="Zhan S."/>
            <person name="Wang C."/>
        </authorList>
    </citation>
    <scope>NUCLEOTIDE SEQUENCE [LARGE SCALE GENOMIC DNA]</scope>
    <source>
        <strain evidence="2 3">ARSEF 2679</strain>
    </source>
</reference>
<dbReference type="InterPro" id="IPR024083">
    <property type="entry name" value="Fumarase/histidase_N"/>
</dbReference>
<dbReference type="InterPro" id="IPR008948">
    <property type="entry name" value="L-Aspartase-like"/>
</dbReference>
<evidence type="ECO:0000313" key="3">
    <source>
        <dbReference type="Proteomes" id="UP000076744"/>
    </source>
</evidence>
<dbReference type="Gene3D" id="1.10.275.10">
    <property type="entry name" value="Fumarase/aspartase (N-terminal domain)"/>
    <property type="match status" value="1"/>
</dbReference>
<keyword evidence="2" id="KW-0456">Lyase</keyword>
<dbReference type="GO" id="GO:0005829">
    <property type="term" value="C:cytosol"/>
    <property type="evidence" value="ECO:0007669"/>
    <property type="project" value="TreeGrafter"/>
</dbReference>
<dbReference type="SUPFAM" id="SSF48557">
    <property type="entry name" value="L-aspartase-like"/>
    <property type="match status" value="1"/>
</dbReference>
<keyword evidence="3" id="KW-1185">Reference proteome</keyword>
<evidence type="ECO:0000259" key="1">
    <source>
        <dbReference type="Pfam" id="PF00206"/>
    </source>
</evidence>
<dbReference type="AlphaFoldDB" id="A0A162MSN4"/>
<sequence length="82" mass="9418">MEEWKQGTYVMMLNDEDIHTVNERRLGEIIGKDTAGKLHTSRSRNEQVVCDMRIWLLDRIKKIASQLVAFRKVIVAGAGSEM</sequence>
<gene>
    <name evidence="2" type="ORF">ISF_02939</name>
</gene>
<proteinExistence type="predicted"/>
<dbReference type="PANTHER" id="PTHR43814">
    <property type="entry name" value="ARGININOSUCCINATE LYASE"/>
    <property type="match status" value="1"/>
</dbReference>
<comment type="caution">
    <text evidence="2">The sequence shown here is derived from an EMBL/GenBank/DDBJ whole genome shotgun (WGS) entry which is preliminary data.</text>
</comment>
<feature type="domain" description="Fumarate lyase N-terminal" evidence="1">
    <location>
        <begin position="2"/>
        <end position="78"/>
    </location>
</feature>
<dbReference type="Gene3D" id="1.20.200.10">
    <property type="entry name" value="Fumarase/aspartase (Central domain)"/>
    <property type="match status" value="1"/>
</dbReference>
<dbReference type="InterPro" id="IPR022761">
    <property type="entry name" value="Fumarate_lyase_N"/>
</dbReference>
<dbReference type="PANTHER" id="PTHR43814:SF1">
    <property type="entry name" value="ARGININOSUCCINATE LYASE"/>
    <property type="match status" value="1"/>
</dbReference>
<dbReference type="RefSeq" id="XP_018706273.1">
    <property type="nucleotide sequence ID" value="XM_018846545.1"/>
</dbReference>
<protein>
    <submittedName>
        <fullName evidence="2">Argininosuccinate lyase</fullName>
    </submittedName>
</protein>
<dbReference type="Proteomes" id="UP000076744">
    <property type="component" value="Unassembled WGS sequence"/>
</dbReference>
<dbReference type="GeneID" id="30019231"/>
<dbReference type="GO" id="GO:0004056">
    <property type="term" value="F:argininosuccinate lyase activity"/>
    <property type="evidence" value="ECO:0007669"/>
    <property type="project" value="InterPro"/>
</dbReference>
<organism evidence="2 3">
    <name type="scientific">Cordyceps fumosorosea (strain ARSEF 2679)</name>
    <name type="common">Isaria fumosorosea</name>
    <dbReference type="NCBI Taxonomy" id="1081104"/>
    <lineage>
        <taxon>Eukaryota</taxon>
        <taxon>Fungi</taxon>
        <taxon>Dikarya</taxon>
        <taxon>Ascomycota</taxon>
        <taxon>Pezizomycotina</taxon>
        <taxon>Sordariomycetes</taxon>
        <taxon>Hypocreomycetidae</taxon>
        <taxon>Hypocreales</taxon>
        <taxon>Cordycipitaceae</taxon>
        <taxon>Cordyceps</taxon>
    </lineage>
</organism>
<accession>A0A162MSN4</accession>
<dbReference type="Pfam" id="PF00206">
    <property type="entry name" value="Lyase_1"/>
    <property type="match status" value="1"/>
</dbReference>
<dbReference type="EMBL" id="AZHB01000005">
    <property type="protein sequence ID" value="OAA69669.1"/>
    <property type="molecule type" value="Genomic_DNA"/>
</dbReference>
<dbReference type="GO" id="GO:0042450">
    <property type="term" value="P:L-arginine biosynthetic process via ornithine"/>
    <property type="evidence" value="ECO:0007669"/>
    <property type="project" value="InterPro"/>
</dbReference>
<dbReference type="OrthoDB" id="2561043at2759"/>